<feature type="compositionally biased region" description="Low complexity" evidence="1">
    <location>
        <begin position="162"/>
        <end position="171"/>
    </location>
</feature>
<dbReference type="Proteomes" id="UP001472866">
    <property type="component" value="Chromosome 06"/>
</dbReference>
<organism evidence="2 3">
    <name type="scientific">Chloropicon roscoffensis</name>
    <dbReference type="NCBI Taxonomy" id="1461544"/>
    <lineage>
        <taxon>Eukaryota</taxon>
        <taxon>Viridiplantae</taxon>
        <taxon>Chlorophyta</taxon>
        <taxon>Chloropicophyceae</taxon>
        <taxon>Chloropicales</taxon>
        <taxon>Chloropicaceae</taxon>
        <taxon>Chloropicon</taxon>
    </lineage>
</organism>
<evidence type="ECO:0000256" key="1">
    <source>
        <dbReference type="SAM" id="MobiDB-lite"/>
    </source>
</evidence>
<feature type="region of interest" description="Disordered" evidence="1">
    <location>
        <begin position="356"/>
        <end position="443"/>
    </location>
</feature>
<feature type="compositionally biased region" description="Basic and acidic residues" evidence="1">
    <location>
        <begin position="388"/>
        <end position="397"/>
    </location>
</feature>
<evidence type="ECO:0000313" key="2">
    <source>
        <dbReference type="EMBL" id="WZN62668.1"/>
    </source>
</evidence>
<sequence>MPLSIEGNRAGRKYQETFRSFRTKGSGPKGLFEPEATSGASTSMSALPRPSSRQGQVQSPQHRSPPGASYLGPLRPSSSHSRASSRKAQERPVKSRQKTPGGRLGLGLDARDKDQHGLVSREKTKSRSGRVKKDRKAPASRGEVPVPGWVGSGGGYEHRPASRSASRSASRLSEKSDKSPATSPGDFEMAGTSYHHNLGQSLESITLSDYMSNLLRKNHNKSRQSTPQSDLGDEDVRPQSVEHLEMQCDIEDNNAFSLSSREGSANGRLRNMLSRGQSRKGRPPTNPGPSLSQSKHSWMVSENRSKDFEMDFRPATASDRIGSRGDYSDPHLSIDTHVTTKEVDLSALSADFFSPTKKASRKKHGGGLGSKRPTSQEATGAGGTGRVMIDDPGRGGDPEADELGGAGGIKLTSAGKAALGMGDDDKNADDAEEREGVERGGLESLSIDYDYPVVGSRRKPQSARAMLEGWQKRMNEMERPPSRQRPPPESLHLYAEGFAARISNVKRPSTAASSSRHRQIRQNDSDPKLFAAYYMKKDSQSLRENLRNQNTIKYTSYEGDAIRAPSRRGRKKRVKEAFAKE</sequence>
<name>A0AAX4P9U6_9CHLO</name>
<feature type="compositionally biased region" description="Basic residues" evidence="1">
    <location>
        <begin position="126"/>
        <end position="135"/>
    </location>
</feature>
<feature type="region of interest" description="Disordered" evidence="1">
    <location>
        <begin position="1"/>
        <end position="193"/>
    </location>
</feature>
<protein>
    <submittedName>
        <fullName evidence="2">Uncharacterized protein</fullName>
    </submittedName>
</protein>
<keyword evidence="3" id="KW-1185">Reference proteome</keyword>
<feature type="compositionally biased region" description="Polar residues" evidence="1">
    <location>
        <begin position="288"/>
        <end position="302"/>
    </location>
</feature>
<evidence type="ECO:0000313" key="3">
    <source>
        <dbReference type="Proteomes" id="UP001472866"/>
    </source>
</evidence>
<accession>A0AAX4P9U6</accession>
<proteinExistence type="predicted"/>
<feature type="compositionally biased region" description="Basic and acidic residues" evidence="1">
    <location>
        <begin position="423"/>
        <end position="441"/>
    </location>
</feature>
<feature type="region of interest" description="Disordered" evidence="1">
    <location>
        <begin position="505"/>
        <end position="526"/>
    </location>
</feature>
<feature type="compositionally biased region" description="Basic and acidic residues" evidence="1">
    <location>
        <begin position="109"/>
        <end position="125"/>
    </location>
</feature>
<feature type="region of interest" description="Disordered" evidence="1">
    <location>
        <begin position="274"/>
        <end position="329"/>
    </location>
</feature>
<dbReference type="AlphaFoldDB" id="A0AAX4P9U6"/>
<reference evidence="2 3" key="1">
    <citation type="submission" date="2024-03" db="EMBL/GenBank/DDBJ databases">
        <title>Complete genome sequence of the green alga Chloropicon roscoffensis RCC1871.</title>
        <authorList>
            <person name="Lemieux C."/>
            <person name="Pombert J.-F."/>
            <person name="Otis C."/>
            <person name="Turmel M."/>
        </authorList>
    </citation>
    <scope>NUCLEOTIDE SEQUENCE [LARGE SCALE GENOMIC DNA]</scope>
    <source>
        <strain evidence="2 3">RCC1871</strain>
    </source>
</reference>
<feature type="compositionally biased region" description="Basic and acidic residues" evidence="1">
    <location>
        <begin position="303"/>
        <end position="312"/>
    </location>
</feature>
<dbReference type="EMBL" id="CP151506">
    <property type="protein sequence ID" value="WZN62668.1"/>
    <property type="molecule type" value="Genomic_DNA"/>
</dbReference>
<feature type="compositionally biased region" description="Polar residues" evidence="1">
    <location>
        <begin position="38"/>
        <end position="62"/>
    </location>
</feature>
<gene>
    <name evidence="2" type="ORF">HKI87_06g42100</name>
</gene>